<organism evidence="2 3">
    <name type="scientific">Claviceps humidiphila</name>
    <dbReference type="NCBI Taxonomy" id="1294629"/>
    <lineage>
        <taxon>Eukaryota</taxon>
        <taxon>Fungi</taxon>
        <taxon>Dikarya</taxon>
        <taxon>Ascomycota</taxon>
        <taxon>Pezizomycotina</taxon>
        <taxon>Sordariomycetes</taxon>
        <taxon>Hypocreomycetidae</taxon>
        <taxon>Hypocreales</taxon>
        <taxon>Clavicipitaceae</taxon>
        <taxon>Claviceps</taxon>
    </lineage>
</organism>
<name>A0A9P7Q5D2_9HYPO</name>
<dbReference type="AlphaFoldDB" id="A0A9P7Q5D2"/>
<dbReference type="Proteomes" id="UP000732380">
    <property type="component" value="Unassembled WGS sequence"/>
</dbReference>
<accession>A0A9P7Q5D2</accession>
<feature type="compositionally biased region" description="Acidic residues" evidence="1">
    <location>
        <begin position="247"/>
        <end position="260"/>
    </location>
</feature>
<proteinExistence type="predicted"/>
<keyword evidence="3" id="KW-1185">Reference proteome</keyword>
<comment type="caution">
    <text evidence="2">The sequence shown here is derived from an EMBL/GenBank/DDBJ whole genome shotgun (WGS) entry which is preliminary data.</text>
</comment>
<feature type="compositionally biased region" description="Basic and acidic residues" evidence="1">
    <location>
        <begin position="225"/>
        <end position="244"/>
    </location>
</feature>
<sequence length="355" mass="40220">MIFCQEQNRKHLRSLKARVQRDREAGEYIPPNFDSILQSLDEMAARNDAWKASDVDVADTYRPGRKEYEILQAYNLLIKAGGRPVCTLEEINHVSEDPERHFEILAPWIGGCSTSDGSLDWKDIFRQQLLNWRKFRAWQRVHRDIPAQRGPMHSPSGGSLSSSSTLEAYVVSTRERLERYGFTKPFFFNDNAEKQDDWTTWVEYMSYECQCLEDCSRGRIAAEARASTSHDSKGPDSSFYDHSEISPMDDDGSPASETTDDAISEETMRLNDAKHHRLILRWIVLQEPEIAAVSRQQASSMGSETAMAKNGLGRFKRLRDGSLRGSVPGGGHFISGDCPNDDASEQEAKRCRTSV</sequence>
<evidence type="ECO:0000313" key="3">
    <source>
        <dbReference type="Proteomes" id="UP000732380"/>
    </source>
</evidence>
<reference evidence="2 3" key="1">
    <citation type="journal article" date="2020" name="bioRxiv">
        <title>Whole genome comparisons of ergot fungi reveals the divergence and evolution of species within the genus Claviceps are the result of varying mechanisms driving genome evolution and host range expansion.</title>
        <authorList>
            <person name="Wyka S.A."/>
            <person name="Mondo S.J."/>
            <person name="Liu M."/>
            <person name="Dettman J."/>
            <person name="Nalam V."/>
            <person name="Broders K.D."/>
        </authorList>
    </citation>
    <scope>NUCLEOTIDE SEQUENCE [LARGE SCALE GENOMIC DNA]</scope>
    <source>
        <strain evidence="2 3">LM576</strain>
    </source>
</reference>
<feature type="compositionally biased region" description="Basic and acidic residues" evidence="1">
    <location>
        <begin position="346"/>
        <end position="355"/>
    </location>
</feature>
<dbReference type="EMBL" id="SRQM01000081">
    <property type="protein sequence ID" value="KAG6119333.1"/>
    <property type="molecule type" value="Genomic_DNA"/>
</dbReference>
<protein>
    <submittedName>
        <fullName evidence="2">Uncharacterized protein</fullName>
    </submittedName>
</protein>
<evidence type="ECO:0000313" key="2">
    <source>
        <dbReference type="EMBL" id="KAG6119333.1"/>
    </source>
</evidence>
<evidence type="ECO:0000256" key="1">
    <source>
        <dbReference type="SAM" id="MobiDB-lite"/>
    </source>
</evidence>
<feature type="region of interest" description="Disordered" evidence="1">
    <location>
        <begin position="330"/>
        <end position="355"/>
    </location>
</feature>
<gene>
    <name evidence="2" type="ORF">E4U13_007803</name>
</gene>
<feature type="region of interest" description="Disordered" evidence="1">
    <location>
        <begin position="225"/>
        <end position="260"/>
    </location>
</feature>